<dbReference type="InterPro" id="IPR003439">
    <property type="entry name" value="ABC_transporter-like_ATP-bd"/>
</dbReference>
<evidence type="ECO:0000256" key="9">
    <source>
        <dbReference type="SAM" id="Phobius"/>
    </source>
</evidence>
<dbReference type="SUPFAM" id="SSF90123">
    <property type="entry name" value="ABC transporter transmembrane region"/>
    <property type="match status" value="1"/>
</dbReference>
<evidence type="ECO:0000259" key="11">
    <source>
        <dbReference type="PROSITE" id="PS50929"/>
    </source>
</evidence>
<evidence type="ECO:0000256" key="1">
    <source>
        <dbReference type="ARBA" id="ARBA00004651"/>
    </source>
</evidence>
<comment type="caution">
    <text evidence="12">The sequence shown here is derived from an EMBL/GenBank/DDBJ whole genome shotgun (WGS) entry which is preliminary data.</text>
</comment>
<evidence type="ECO:0000256" key="2">
    <source>
        <dbReference type="ARBA" id="ARBA00022448"/>
    </source>
</evidence>
<feature type="domain" description="ABC transporter" evidence="10">
    <location>
        <begin position="367"/>
        <end position="601"/>
    </location>
</feature>
<dbReference type="GO" id="GO:0140359">
    <property type="term" value="F:ABC-type transporter activity"/>
    <property type="evidence" value="ECO:0007669"/>
    <property type="project" value="InterPro"/>
</dbReference>
<dbReference type="SUPFAM" id="SSF52540">
    <property type="entry name" value="P-loop containing nucleoside triphosphate hydrolases"/>
    <property type="match status" value="1"/>
</dbReference>
<proteinExistence type="predicted"/>
<evidence type="ECO:0000256" key="6">
    <source>
        <dbReference type="ARBA" id="ARBA00022840"/>
    </source>
</evidence>
<dbReference type="Gene3D" id="1.20.1560.10">
    <property type="entry name" value="ABC transporter type 1, transmembrane domain"/>
    <property type="match status" value="1"/>
</dbReference>
<accession>A0A6B2M1R3</accession>
<evidence type="ECO:0000256" key="3">
    <source>
        <dbReference type="ARBA" id="ARBA00022475"/>
    </source>
</evidence>
<evidence type="ECO:0000313" key="12">
    <source>
        <dbReference type="EMBL" id="NDV62316.1"/>
    </source>
</evidence>
<dbReference type="Pfam" id="PF00664">
    <property type="entry name" value="ABC_membrane"/>
    <property type="match status" value="1"/>
</dbReference>
<feature type="transmembrane region" description="Helical" evidence="9">
    <location>
        <begin position="150"/>
        <end position="178"/>
    </location>
</feature>
<evidence type="ECO:0000313" key="13">
    <source>
        <dbReference type="Proteomes" id="UP000478417"/>
    </source>
</evidence>
<keyword evidence="6 12" id="KW-0067">ATP-binding</keyword>
<dbReference type="InterPro" id="IPR027417">
    <property type="entry name" value="P-loop_NTPase"/>
</dbReference>
<feature type="transmembrane region" description="Helical" evidence="9">
    <location>
        <begin position="78"/>
        <end position="99"/>
    </location>
</feature>
<feature type="transmembrane region" description="Helical" evidence="9">
    <location>
        <begin position="184"/>
        <end position="204"/>
    </location>
</feature>
<keyword evidence="3" id="KW-1003">Cell membrane</keyword>
<dbReference type="PANTHER" id="PTHR24221">
    <property type="entry name" value="ATP-BINDING CASSETTE SUB-FAMILY B"/>
    <property type="match status" value="1"/>
</dbReference>
<keyword evidence="7 9" id="KW-1133">Transmembrane helix</keyword>
<dbReference type="InterPro" id="IPR011527">
    <property type="entry name" value="ABC1_TM_dom"/>
</dbReference>
<dbReference type="PROSITE" id="PS50893">
    <property type="entry name" value="ABC_TRANSPORTER_2"/>
    <property type="match status" value="1"/>
</dbReference>
<protein>
    <submittedName>
        <fullName evidence="12">ABC transporter ATP-binding protein</fullName>
    </submittedName>
</protein>
<dbReference type="Pfam" id="PF00005">
    <property type="entry name" value="ABC_tran"/>
    <property type="match status" value="1"/>
</dbReference>
<dbReference type="RefSeq" id="WP_163964097.1">
    <property type="nucleotide sequence ID" value="NZ_JAAGNX010000002.1"/>
</dbReference>
<keyword evidence="8 9" id="KW-0472">Membrane</keyword>
<gene>
    <name evidence="12" type="ORF">G0Q06_07640</name>
</gene>
<sequence length="603" mass="65947">MHTFWSKISRVFLIAAPYGKKKLFIMFLVALLQGLLQVVGVTSIFPFLALAANPTLFMESGLGQSVLGILPEITEQQLLVLSGVFAVMMLGIANGMLLFGEVFRARYVQGLGHWLRVRLLTRMVNNPYNYFLSRNTGELIKKASGDVMNFIAGILAPLMDLVARLITVGLLIGTLLIISPRLTLIAGAALGLYYLSVYKLLGALRRRTSDGLKIANRGAMKEALQCLSGIKPIKVHGVEEHFINRYSLHTAMLARLSKWMPVVSNGPRYLIEPLAFGGIVIVVLYYIISGGELDKVLPILGVMALAGYRLLPNMQLIYGAFSGISLSSHALEEIHEELTSTSDPSYQMPARFRGGQGIKAIEWNEQIELRGISFSYAEAKRPVLSGLNLIIPKNQFFAFIGETGSGKSTLIDLILGLHWPSEGSLLIDGKPLEESEKRAWRAGIGYVPQDIFLMDDTIAANIAFGISPKEIDYDRVREVAEAAQIRGFIEAELPAGFDTRTGERGVRLSGGQRQRIGLARALYHRPSLLILDEATSALDNQTEAALMSAIEGLQGKLSLLVIAHRLTTVQRADQVVLLKDGGIGAQGTYDEVVSLLPGNETTE</sequence>
<evidence type="ECO:0000256" key="5">
    <source>
        <dbReference type="ARBA" id="ARBA00022741"/>
    </source>
</evidence>
<reference evidence="12 13" key="1">
    <citation type="submission" date="2020-02" db="EMBL/GenBank/DDBJ databases">
        <title>Albibacoteraceae fam. nov., the first described family within the subdivision 4 Verrucomicrobia.</title>
        <authorList>
            <person name="Xi F."/>
        </authorList>
    </citation>
    <scope>NUCLEOTIDE SEQUENCE [LARGE SCALE GENOMIC DNA]</scope>
    <source>
        <strain evidence="12 13">CK1056</strain>
    </source>
</reference>
<dbReference type="InterPro" id="IPR039421">
    <property type="entry name" value="Type_1_exporter"/>
</dbReference>
<dbReference type="InterPro" id="IPR036640">
    <property type="entry name" value="ABC1_TM_sf"/>
</dbReference>
<dbReference type="GO" id="GO:0016887">
    <property type="term" value="F:ATP hydrolysis activity"/>
    <property type="evidence" value="ECO:0007669"/>
    <property type="project" value="InterPro"/>
</dbReference>
<dbReference type="Proteomes" id="UP000478417">
    <property type="component" value="Unassembled WGS sequence"/>
</dbReference>
<dbReference type="GO" id="GO:0034040">
    <property type="term" value="F:ATPase-coupled lipid transmembrane transporter activity"/>
    <property type="evidence" value="ECO:0007669"/>
    <property type="project" value="TreeGrafter"/>
</dbReference>
<dbReference type="PANTHER" id="PTHR24221:SF654">
    <property type="entry name" value="ATP-BINDING CASSETTE SUB-FAMILY B MEMBER 6"/>
    <property type="match status" value="1"/>
</dbReference>
<dbReference type="GO" id="GO:0005524">
    <property type="term" value="F:ATP binding"/>
    <property type="evidence" value="ECO:0007669"/>
    <property type="project" value="UniProtKB-KW"/>
</dbReference>
<dbReference type="SMART" id="SM00382">
    <property type="entry name" value="AAA"/>
    <property type="match status" value="1"/>
</dbReference>
<dbReference type="PROSITE" id="PS50929">
    <property type="entry name" value="ABC_TM1F"/>
    <property type="match status" value="1"/>
</dbReference>
<dbReference type="AlphaFoldDB" id="A0A6B2M1R3"/>
<evidence type="ECO:0000256" key="7">
    <source>
        <dbReference type="ARBA" id="ARBA00022989"/>
    </source>
</evidence>
<keyword evidence="2" id="KW-0813">Transport</keyword>
<dbReference type="FunFam" id="3.40.50.300:FF:000299">
    <property type="entry name" value="ABC transporter ATP-binding protein/permease"/>
    <property type="match status" value="1"/>
</dbReference>
<keyword evidence="5" id="KW-0547">Nucleotide-binding</keyword>
<dbReference type="EMBL" id="JAAGNX010000002">
    <property type="protein sequence ID" value="NDV62316.1"/>
    <property type="molecule type" value="Genomic_DNA"/>
</dbReference>
<dbReference type="PROSITE" id="PS00211">
    <property type="entry name" value="ABC_TRANSPORTER_1"/>
    <property type="match status" value="1"/>
</dbReference>
<evidence type="ECO:0000259" key="10">
    <source>
        <dbReference type="PROSITE" id="PS50893"/>
    </source>
</evidence>
<keyword evidence="13" id="KW-1185">Reference proteome</keyword>
<feature type="transmembrane region" description="Helical" evidence="9">
    <location>
        <begin position="269"/>
        <end position="289"/>
    </location>
</feature>
<evidence type="ECO:0000256" key="8">
    <source>
        <dbReference type="ARBA" id="ARBA00023136"/>
    </source>
</evidence>
<organism evidence="12 13">
    <name type="scientific">Oceanipulchritudo coccoides</name>
    <dbReference type="NCBI Taxonomy" id="2706888"/>
    <lineage>
        <taxon>Bacteria</taxon>
        <taxon>Pseudomonadati</taxon>
        <taxon>Verrucomicrobiota</taxon>
        <taxon>Opitutia</taxon>
        <taxon>Puniceicoccales</taxon>
        <taxon>Oceanipulchritudinaceae</taxon>
        <taxon>Oceanipulchritudo</taxon>
    </lineage>
</organism>
<dbReference type="GO" id="GO:0005886">
    <property type="term" value="C:plasma membrane"/>
    <property type="evidence" value="ECO:0007669"/>
    <property type="project" value="UniProtKB-SubCell"/>
</dbReference>
<name>A0A6B2M1R3_9BACT</name>
<feature type="domain" description="ABC transmembrane type-1" evidence="11">
    <location>
        <begin position="24"/>
        <end position="294"/>
    </location>
</feature>
<dbReference type="Gene3D" id="3.40.50.300">
    <property type="entry name" value="P-loop containing nucleotide triphosphate hydrolases"/>
    <property type="match status" value="1"/>
</dbReference>
<keyword evidence="4 9" id="KW-0812">Transmembrane</keyword>
<evidence type="ECO:0000256" key="4">
    <source>
        <dbReference type="ARBA" id="ARBA00022692"/>
    </source>
</evidence>
<comment type="subcellular location">
    <subcellularLocation>
        <location evidence="1">Cell membrane</location>
        <topology evidence="1">Multi-pass membrane protein</topology>
    </subcellularLocation>
</comment>
<dbReference type="InterPro" id="IPR017871">
    <property type="entry name" value="ABC_transporter-like_CS"/>
</dbReference>
<dbReference type="InterPro" id="IPR003593">
    <property type="entry name" value="AAA+_ATPase"/>
</dbReference>